<name>A0ABT1SPR5_9FIRM</name>
<evidence type="ECO:0000259" key="3">
    <source>
        <dbReference type="Pfam" id="PF03816"/>
    </source>
</evidence>
<dbReference type="InterPro" id="IPR050922">
    <property type="entry name" value="LytR/CpsA/Psr_CW_biosynth"/>
</dbReference>
<dbReference type="RefSeq" id="WP_256198340.1">
    <property type="nucleotide sequence ID" value="NZ_JANGCH010000023.1"/>
</dbReference>
<proteinExistence type="inferred from homology"/>
<keyword evidence="2" id="KW-1133">Transmembrane helix</keyword>
<feature type="transmembrane region" description="Helical" evidence="2">
    <location>
        <begin position="73"/>
        <end position="95"/>
    </location>
</feature>
<gene>
    <name evidence="4" type="ORF">NE663_10430</name>
</gene>
<accession>A0ABT1SPR5</accession>
<organism evidence="4 5">
    <name type="scientific">Massilicoli timonensis</name>
    <dbReference type="NCBI Taxonomy" id="2015901"/>
    <lineage>
        <taxon>Bacteria</taxon>
        <taxon>Bacillati</taxon>
        <taxon>Bacillota</taxon>
        <taxon>Erysipelotrichia</taxon>
        <taxon>Erysipelotrichales</taxon>
        <taxon>Erysipelotrichaceae</taxon>
        <taxon>Massilicoli</taxon>
    </lineage>
</organism>
<dbReference type="PANTHER" id="PTHR33392">
    <property type="entry name" value="POLYISOPRENYL-TEICHOIC ACID--PEPTIDOGLYCAN TEICHOIC ACID TRANSFERASE TAGU"/>
    <property type="match status" value="1"/>
</dbReference>
<dbReference type="EMBL" id="JANGCH010000023">
    <property type="protein sequence ID" value="MCQ5122665.1"/>
    <property type="molecule type" value="Genomic_DNA"/>
</dbReference>
<keyword evidence="2" id="KW-0472">Membrane</keyword>
<dbReference type="PANTHER" id="PTHR33392:SF6">
    <property type="entry name" value="POLYISOPRENYL-TEICHOIC ACID--PEPTIDOGLYCAN TEICHOIC ACID TRANSFERASE TAGU"/>
    <property type="match status" value="1"/>
</dbReference>
<protein>
    <submittedName>
        <fullName evidence="4">LCP family protein</fullName>
    </submittedName>
</protein>
<dbReference type="InterPro" id="IPR004474">
    <property type="entry name" value="LytR_CpsA_psr"/>
</dbReference>
<feature type="domain" description="Cell envelope-related transcriptional attenuator" evidence="3">
    <location>
        <begin position="248"/>
        <end position="391"/>
    </location>
</feature>
<dbReference type="Pfam" id="PF03816">
    <property type="entry name" value="LytR_cpsA_psr"/>
    <property type="match status" value="1"/>
</dbReference>
<evidence type="ECO:0000313" key="5">
    <source>
        <dbReference type="Proteomes" id="UP001524435"/>
    </source>
</evidence>
<evidence type="ECO:0000256" key="2">
    <source>
        <dbReference type="SAM" id="Phobius"/>
    </source>
</evidence>
<comment type="similarity">
    <text evidence="1">Belongs to the LytR/CpsA/Psr (LCP) family.</text>
</comment>
<feature type="transmembrane region" description="Helical" evidence="2">
    <location>
        <begin position="16"/>
        <end position="37"/>
    </location>
</feature>
<keyword evidence="2" id="KW-0812">Transmembrane</keyword>
<dbReference type="Proteomes" id="UP001524435">
    <property type="component" value="Unassembled WGS sequence"/>
</dbReference>
<feature type="transmembrane region" description="Helical" evidence="2">
    <location>
        <begin position="43"/>
        <end position="61"/>
    </location>
</feature>
<dbReference type="NCBIfam" id="TIGR00350">
    <property type="entry name" value="lytR_cpsA_psr"/>
    <property type="match status" value="1"/>
</dbReference>
<reference evidence="4 5" key="1">
    <citation type="submission" date="2022-06" db="EMBL/GenBank/DDBJ databases">
        <title>Isolation of gut microbiota from human fecal samples.</title>
        <authorList>
            <person name="Pamer E.G."/>
            <person name="Barat B."/>
            <person name="Waligurski E."/>
            <person name="Medina S."/>
            <person name="Paddock L."/>
            <person name="Mostad J."/>
        </authorList>
    </citation>
    <scope>NUCLEOTIDE SEQUENCE [LARGE SCALE GENOMIC DNA]</scope>
    <source>
        <strain evidence="4 5">DFI.6.1</strain>
    </source>
</reference>
<dbReference type="Gene3D" id="3.40.190.10">
    <property type="entry name" value="Periplasmic binding protein-like II"/>
    <property type="match status" value="1"/>
</dbReference>
<dbReference type="Gene3D" id="3.40.630.190">
    <property type="entry name" value="LCP protein"/>
    <property type="match status" value="1"/>
</dbReference>
<evidence type="ECO:0000313" key="4">
    <source>
        <dbReference type="EMBL" id="MCQ5122665.1"/>
    </source>
</evidence>
<evidence type="ECO:0000256" key="1">
    <source>
        <dbReference type="ARBA" id="ARBA00006068"/>
    </source>
</evidence>
<sequence>MKKKNNRKNIWKDSRFYFVLVQTILSAALLIQLFLIHILPMKYFIALIAVLLVLLLLMWALQYGKGINKLNRTLGKIMIVLLSGLLIFANVYVFIGGNTLGAITGQSDLVTEISVVVMKEDQAETITDLKNDSFGVLSVMDQENTTYAVQKINEDLDGEISSTGYQNIAELSDALYQGEVRAIVLNESYRSMIEETHEKFSDETKVLKTYKRVSKAKDFSKNVDVTEHAFNIYVSGNDRYGSINTGSRSDVNIIMTINPVTKKVLMTSIPRDYYVRIPCYENEYDKLTHAGNGGVQCSVEAVEQKLGIDINYYVRVNFTSLIEIVDVLDGVDVEVANSFSADGYQFNAGTQHMDGKMALAFARDRYHQEGGDRGRGENQMRVMTAIINKALSYSIITNYTGIMNVVGGSFETNMSDSEITSLVRMQLNDMSGWTIESQSVDGTGASLYSYQNGTNSYMMVPDEESVAAAVAKIEAVMKEQ</sequence>
<keyword evidence="5" id="KW-1185">Reference proteome</keyword>
<comment type="caution">
    <text evidence="4">The sequence shown here is derived from an EMBL/GenBank/DDBJ whole genome shotgun (WGS) entry which is preliminary data.</text>
</comment>